<name>A0A6J4KSD0_9GAMM</name>
<accession>A0A6J4KSD0</accession>
<dbReference type="EMBL" id="CADCUA010000190">
    <property type="protein sequence ID" value="CAA9310244.1"/>
    <property type="molecule type" value="Genomic_DNA"/>
</dbReference>
<protein>
    <submittedName>
        <fullName evidence="1">Uncharacterized protein</fullName>
    </submittedName>
</protein>
<sequence>MSPGGLMDAFRSTFKPTTHAFSSSLRTIASVLAEGTEASMVRCIGRASRR</sequence>
<evidence type="ECO:0000313" key="1">
    <source>
        <dbReference type="EMBL" id="CAA9310244.1"/>
    </source>
</evidence>
<proteinExistence type="predicted"/>
<dbReference type="AlphaFoldDB" id="A0A6J4KSD0"/>
<gene>
    <name evidence="1" type="ORF">AVDCRST_MAG71-636</name>
</gene>
<organism evidence="1">
    <name type="scientific">uncultured Lysobacter sp</name>
    <dbReference type="NCBI Taxonomy" id="271060"/>
    <lineage>
        <taxon>Bacteria</taxon>
        <taxon>Pseudomonadati</taxon>
        <taxon>Pseudomonadota</taxon>
        <taxon>Gammaproteobacteria</taxon>
        <taxon>Lysobacterales</taxon>
        <taxon>Lysobacteraceae</taxon>
        <taxon>Lysobacter</taxon>
        <taxon>environmental samples</taxon>
    </lineage>
</organism>
<reference evidence="1" key="1">
    <citation type="submission" date="2020-02" db="EMBL/GenBank/DDBJ databases">
        <authorList>
            <person name="Meier V. D."/>
        </authorList>
    </citation>
    <scope>NUCLEOTIDE SEQUENCE</scope>
    <source>
        <strain evidence="1">AVDCRST_MAG71</strain>
    </source>
</reference>